<feature type="transmembrane region" description="Helical" evidence="2">
    <location>
        <begin position="446"/>
        <end position="470"/>
    </location>
</feature>
<gene>
    <name evidence="3" type="ORF">PVP01_0300300</name>
</gene>
<dbReference type="AlphaFoldDB" id="A0A564ZP15"/>
<feature type="compositionally biased region" description="Basic and acidic residues" evidence="1">
    <location>
        <begin position="354"/>
        <end position="384"/>
    </location>
</feature>
<dbReference type="OrthoDB" id="388988at2759"/>
<feature type="region of interest" description="Disordered" evidence="1">
    <location>
        <begin position="208"/>
        <end position="227"/>
    </location>
</feature>
<keyword evidence="2" id="KW-1133">Transmembrane helix</keyword>
<protein>
    <submittedName>
        <fullName evidence="3">VIR protein</fullName>
    </submittedName>
</protein>
<dbReference type="Proteomes" id="UP000220605">
    <property type="component" value="Chromosome 3"/>
</dbReference>
<evidence type="ECO:0000313" key="3">
    <source>
        <dbReference type="EMBL" id="VUZ93451.1"/>
    </source>
</evidence>
<dbReference type="VEuPathDB" id="PlasmoDB:PVX_105205"/>
<evidence type="ECO:0000313" key="4">
    <source>
        <dbReference type="Proteomes" id="UP000220605"/>
    </source>
</evidence>
<sequence>MASVTVSSYTASTELSEGDCITLYIDISDELEKNFLEFHHTGDVDVRKKCDDLDNHINTQRESYKKCKKYYVSNHFLNIENVIKNLSTQYNKNIKCSSKTISIGKEDDKSNPETKDLRKDQAECAKEQVLQVDKKSESGCKKESSQSGCLQQEKLLEQNGNHSPVSDQTTAEQQTAVALKASTLDDLLEPNCPLYNSADIGVFASPSCPSQDKLNPSSDAEENNLSHDIHNNKQYAIPLVHDERSYKSINGYGPSNGDISDVIIINLLKNPSPKRKYSKRIYEPVNRRTSEGVVTPKNFQLNHHPEVSMDTKNSQHHHNSVQHVSPAPQIHLIRKDSDDEGKANVIFPDFSGHSSDHEHLSSQEQEAHRQDSRDHGRFSNENIHRSNIIPIETNTHSYFETATLHNVNTLNKTAGSTEGLISTEGVRLQLNDATPGAISLTEYIKFIITFLGTIILFLFLLKFTPLKFIFNKRKKKRRRKRKERLERILSGPTHAENDIYMLYSPFQYYQWEEPP</sequence>
<keyword evidence="2" id="KW-0472">Membrane</keyword>
<reference evidence="4" key="1">
    <citation type="submission" date="2016-07" db="EMBL/GenBank/DDBJ databases">
        <authorList>
            <consortium name="Pathogen Informatics"/>
        </authorList>
    </citation>
    <scope>NUCLEOTIDE SEQUENCE [LARGE SCALE GENOMIC DNA]</scope>
</reference>
<dbReference type="VEuPathDB" id="PlasmoDB:PVP01_0300300"/>
<feature type="compositionally biased region" description="Basic and acidic residues" evidence="1">
    <location>
        <begin position="104"/>
        <end position="122"/>
    </location>
</feature>
<feature type="region of interest" description="Disordered" evidence="1">
    <location>
        <begin position="342"/>
        <end position="385"/>
    </location>
</feature>
<dbReference type="EMBL" id="LT635614">
    <property type="protein sequence ID" value="VUZ93451.1"/>
    <property type="molecule type" value="Genomic_DNA"/>
</dbReference>
<name>A0A564ZP15_PLAVI</name>
<feature type="region of interest" description="Disordered" evidence="1">
    <location>
        <begin position="103"/>
        <end position="122"/>
    </location>
</feature>
<evidence type="ECO:0000256" key="2">
    <source>
        <dbReference type="SAM" id="Phobius"/>
    </source>
</evidence>
<keyword evidence="2" id="KW-0812">Transmembrane</keyword>
<accession>A0A564ZP15</accession>
<feature type="compositionally biased region" description="Polar residues" evidence="1">
    <location>
        <begin position="208"/>
        <end position="218"/>
    </location>
</feature>
<proteinExistence type="predicted"/>
<dbReference type="VEuPathDB" id="PlasmoDB:PVW1_030007400"/>
<dbReference type="VEuPathDB" id="PlasmoDB:PVPAM_000005200"/>
<organism evidence="3 4">
    <name type="scientific">Plasmodium vivax</name>
    <name type="common">malaria parasite P. vivax</name>
    <dbReference type="NCBI Taxonomy" id="5855"/>
    <lineage>
        <taxon>Eukaryota</taxon>
        <taxon>Sar</taxon>
        <taxon>Alveolata</taxon>
        <taxon>Apicomplexa</taxon>
        <taxon>Aconoidasida</taxon>
        <taxon>Haemosporida</taxon>
        <taxon>Plasmodiidae</taxon>
        <taxon>Plasmodium</taxon>
        <taxon>Plasmodium (Plasmodium)</taxon>
    </lineage>
</organism>
<evidence type="ECO:0000256" key="1">
    <source>
        <dbReference type="SAM" id="MobiDB-lite"/>
    </source>
</evidence>